<dbReference type="PRINTS" id="PR00344">
    <property type="entry name" value="BCTRLSENSOR"/>
</dbReference>
<evidence type="ECO:0000256" key="3">
    <source>
        <dbReference type="SAM" id="Phobius"/>
    </source>
</evidence>
<feature type="transmembrane region" description="Helical" evidence="3">
    <location>
        <begin position="260"/>
        <end position="280"/>
    </location>
</feature>
<dbReference type="GO" id="GO:0005524">
    <property type="term" value="F:ATP binding"/>
    <property type="evidence" value="ECO:0007669"/>
    <property type="project" value="UniProtKB-KW"/>
</dbReference>
<dbReference type="InterPro" id="IPR051315">
    <property type="entry name" value="Bact_Chemotaxis_CheA"/>
</dbReference>
<comment type="catalytic activity">
    <reaction evidence="1">
        <text>ATP + protein L-histidine = ADP + protein N-phospho-L-histidine.</text>
        <dbReference type="EC" id="2.7.13.3"/>
    </reaction>
</comment>
<feature type="transmembrane region" description="Helical" evidence="3">
    <location>
        <begin position="352"/>
        <end position="375"/>
    </location>
</feature>
<evidence type="ECO:0000313" key="8">
    <source>
        <dbReference type="Proteomes" id="UP001231109"/>
    </source>
</evidence>
<dbReference type="Pfam" id="PF02518">
    <property type="entry name" value="HATPase_c"/>
    <property type="match status" value="1"/>
</dbReference>
<evidence type="ECO:0000313" key="7">
    <source>
        <dbReference type="EMBL" id="MDP5138265.1"/>
    </source>
</evidence>
<dbReference type="SUPFAM" id="SSF55781">
    <property type="entry name" value="GAF domain-like"/>
    <property type="match status" value="1"/>
</dbReference>
<organism evidence="7 8">
    <name type="scientific">Rheinheimera baltica</name>
    <dbReference type="NCBI Taxonomy" id="67576"/>
    <lineage>
        <taxon>Bacteria</taxon>
        <taxon>Pseudomonadati</taxon>
        <taxon>Pseudomonadota</taxon>
        <taxon>Gammaproteobacteria</taxon>
        <taxon>Chromatiales</taxon>
        <taxon>Chromatiaceae</taxon>
        <taxon>Rheinheimera</taxon>
    </lineage>
</organism>
<feature type="signal peptide" evidence="4">
    <location>
        <begin position="1"/>
        <end position="32"/>
    </location>
</feature>
<dbReference type="InterPro" id="IPR036890">
    <property type="entry name" value="HATPase_C_sf"/>
</dbReference>
<feature type="transmembrane region" description="Helical" evidence="3">
    <location>
        <begin position="228"/>
        <end position="248"/>
    </location>
</feature>
<accession>A0ABT9I4E8</accession>
<reference evidence="7 8" key="1">
    <citation type="submission" date="2022-11" db="EMBL/GenBank/DDBJ databases">
        <title>Viruses from the air-sea interface of a natural surface slick.</title>
        <authorList>
            <person name="Rahlff J."/>
            <person name="Holmfeldt K."/>
        </authorList>
    </citation>
    <scope>NUCLEOTIDE SEQUENCE [LARGE SCALE GENOMIC DNA]</scope>
    <source>
        <strain evidence="7 8">SMS4</strain>
    </source>
</reference>
<protein>
    <recommendedName>
        <fullName evidence="2">histidine kinase</fullName>
        <ecNumber evidence="2">2.7.13.3</ecNumber>
    </recommendedName>
</protein>
<feature type="transmembrane region" description="Helical" evidence="3">
    <location>
        <begin position="319"/>
        <end position="340"/>
    </location>
</feature>
<feature type="transmembrane region" description="Helical" evidence="3">
    <location>
        <begin position="292"/>
        <end position="313"/>
    </location>
</feature>
<proteinExistence type="predicted"/>
<dbReference type="EC" id="2.7.13.3" evidence="2"/>
<dbReference type="Pfam" id="PF07695">
    <property type="entry name" value="7TMR-DISM_7TM"/>
    <property type="match status" value="1"/>
</dbReference>
<keyword evidence="3" id="KW-0812">Transmembrane</keyword>
<dbReference type="InterPro" id="IPR004358">
    <property type="entry name" value="Sig_transdc_His_kin-like_C"/>
</dbReference>
<dbReference type="EMBL" id="JAPJDZ010000121">
    <property type="protein sequence ID" value="MDP5138265.1"/>
    <property type="molecule type" value="Genomic_DNA"/>
</dbReference>
<feature type="domain" description="GAF" evidence="5">
    <location>
        <begin position="463"/>
        <end position="615"/>
    </location>
</feature>
<dbReference type="InterPro" id="IPR036641">
    <property type="entry name" value="HPT_dom_sf"/>
</dbReference>
<dbReference type="InterPro" id="IPR003594">
    <property type="entry name" value="HATPase_dom"/>
</dbReference>
<dbReference type="SUPFAM" id="SSF55874">
    <property type="entry name" value="ATPase domain of HSP90 chaperone/DNA topoisomerase II/histidine kinase"/>
    <property type="match status" value="1"/>
</dbReference>
<dbReference type="Gene3D" id="3.30.565.10">
    <property type="entry name" value="Histidine kinase-like ATPase, C-terminal domain"/>
    <property type="match status" value="1"/>
</dbReference>
<feature type="transmembrane region" description="Helical" evidence="3">
    <location>
        <begin position="381"/>
        <end position="400"/>
    </location>
</feature>
<feature type="transmembrane region" description="Helical" evidence="3">
    <location>
        <begin position="198"/>
        <end position="221"/>
    </location>
</feature>
<dbReference type="SMART" id="SM00065">
    <property type="entry name" value="GAF"/>
    <property type="match status" value="1"/>
</dbReference>
<evidence type="ECO:0000256" key="1">
    <source>
        <dbReference type="ARBA" id="ARBA00000085"/>
    </source>
</evidence>
<dbReference type="PANTHER" id="PTHR43395">
    <property type="entry name" value="SENSOR HISTIDINE KINASE CHEA"/>
    <property type="match status" value="1"/>
</dbReference>
<dbReference type="Pfam" id="PF13185">
    <property type="entry name" value="GAF_2"/>
    <property type="match status" value="1"/>
</dbReference>
<keyword evidence="4" id="KW-0732">Signal</keyword>
<dbReference type="SMART" id="SM00387">
    <property type="entry name" value="HATPase_c"/>
    <property type="match status" value="1"/>
</dbReference>
<dbReference type="InterPro" id="IPR029016">
    <property type="entry name" value="GAF-like_dom_sf"/>
</dbReference>
<dbReference type="Gene3D" id="1.20.120.160">
    <property type="entry name" value="HPT domain"/>
    <property type="match status" value="1"/>
</dbReference>
<dbReference type="InterPro" id="IPR003018">
    <property type="entry name" value="GAF"/>
</dbReference>
<dbReference type="Gene3D" id="2.60.40.2380">
    <property type="match status" value="1"/>
</dbReference>
<dbReference type="Pfam" id="PF07696">
    <property type="entry name" value="7TMR-DISMED2"/>
    <property type="match status" value="1"/>
</dbReference>
<keyword evidence="3" id="KW-0472">Membrane</keyword>
<dbReference type="PANTHER" id="PTHR43395:SF10">
    <property type="entry name" value="CHEMOTAXIS PROTEIN CHEA"/>
    <property type="match status" value="1"/>
</dbReference>
<keyword evidence="7" id="KW-0547">Nucleotide-binding</keyword>
<gene>
    <name evidence="7" type="ORF">ORJ04_20150</name>
</gene>
<dbReference type="Gene3D" id="3.30.450.40">
    <property type="match status" value="1"/>
</dbReference>
<dbReference type="InterPro" id="IPR011623">
    <property type="entry name" value="7TMR_DISM_rcpt_extracell_dom1"/>
</dbReference>
<dbReference type="InterPro" id="IPR011622">
    <property type="entry name" value="7TMR_DISM_rcpt_extracell_dom2"/>
</dbReference>
<evidence type="ECO:0000256" key="4">
    <source>
        <dbReference type="SAM" id="SignalP"/>
    </source>
</evidence>
<evidence type="ECO:0000256" key="2">
    <source>
        <dbReference type="ARBA" id="ARBA00012438"/>
    </source>
</evidence>
<dbReference type="RefSeq" id="WP_305977414.1">
    <property type="nucleotide sequence ID" value="NZ_JAPJDZ010000121.1"/>
</dbReference>
<comment type="caution">
    <text evidence="7">The sequence shown here is derived from an EMBL/GenBank/DDBJ whole genome shotgun (WGS) entry which is preliminary data.</text>
</comment>
<feature type="domain" description="Histidine kinase/HSP90-like ATPase" evidence="6">
    <location>
        <begin position="978"/>
        <end position="1121"/>
    </location>
</feature>
<dbReference type="Proteomes" id="UP001231109">
    <property type="component" value="Unassembled WGS sequence"/>
</dbReference>
<evidence type="ECO:0000259" key="5">
    <source>
        <dbReference type="SMART" id="SM00065"/>
    </source>
</evidence>
<evidence type="ECO:0000259" key="6">
    <source>
        <dbReference type="SMART" id="SM00387"/>
    </source>
</evidence>
<name>A0ABT9I4E8_9GAMM</name>
<keyword evidence="7" id="KW-0067">ATP-binding</keyword>
<keyword evidence="3" id="KW-1133">Transmembrane helix</keyword>
<dbReference type="SUPFAM" id="SSF47226">
    <property type="entry name" value="Histidine-containing phosphotransfer domain, HPT domain"/>
    <property type="match status" value="1"/>
</dbReference>
<feature type="chain" id="PRO_5045409234" description="histidine kinase" evidence="4">
    <location>
        <begin position="33"/>
        <end position="1135"/>
    </location>
</feature>
<keyword evidence="8" id="KW-1185">Reference proteome</keyword>
<sequence>MITNLRYTLTLLVPALLALLLLSAGLFSPADAALSKHSAPLPELTFSLAVLEDKEQQLTVMQLASDASQSAFTPLALTKFSAGYSQSAFWLRITPGKGWEGLAEPHFISLDYPLLQDIEVYKLPRTAPVNSQPERIGRAGSAIPMAERTSGTTVHYIPVGAAASENVFLLRIVSNTSVSVPVEIVSATQREQRIVQKYLWVGFILGVLLLLVIFNALVAIWTKDKANAIYVLFLVTIVSVFISVTGIGSTHLWPDAGPNMLWLVPVSLYAFSISSYLFTLEYFQSRALPGKVAIALKALVCWSVLLLLLSGLFSYATAMLLAVYNALMMVFILFTVALLASLKGMQGARLYLVGRFFVLTGGVLQFLKTYGYIAAYPATEYILFLGAILEAIVLSSGLALRADRLEQEKDQARASLLHSKETSLQALSDVNAKLAQEVAERIQTEKVQKTLFTISELAAGDADMHSFLKDVHQSISSLLFARNFFVALYDKQQQTIQFPYIADEKDTDLPQPQDKVAVEKLNGSWTLWILQHGIALYGDEDKIVKQSGLQPRFGSVARYWLGLPLFSEQQTYGVLCLQIYDDRPGYTDEERRLLEYVSRHISQALQRKQYRAQLEAQVQERTQAYRDSLQALEQVNRQLNLADKQTQLHLKQVKALLDNTGQGFLTCNSALQLEPEYSKECLKIFNAPRLSGDIVNLLAADNNNLQALYQDVLPEVLMADQPADMVHTYLSLLPNELQLAGRYYDLQYKKISVDQVMVILSDITEQKTLQHELLQQQQQAGFIVYALTQSDEVRATLLAFRQFIDTQLANKIWSNPGNAELRELFREVHTYKGLLAQIYCPHFPEVLHQLEEALQNILNDPAMAVGFHLSEAQFEQLSALLADVMAVLEQHLGGNFFTQEKMLPVPLSLVQQLQANFAAQGNQPLAKLLQQLQYKSLKEALACHFVTAQRLARQQGKLLQPVNYLGDTVFLDTDYYQPLIHAMVHLFRNAVDHGIELPEERLSDGKIAAATLSCHVQYQDQRLFINISDDGRGIAVEQIKHYAVEKALADNSALQQMNDDDILQLIFAEELTTKSAVTQLSGRGVGLSALKHQCSKFSATIRVSSLAGQGCSFEMVVPLVEGTFILDQTATPRSG</sequence>